<name>A0AA36HST2_9DINO</name>
<comment type="caution">
    <text evidence="2">The sequence shown here is derived from an EMBL/GenBank/DDBJ whole genome shotgun (WGS) entry which is preliminary data.</text>
</comment>
<feature type="region of interest" description="Disordered" evidence="1">
    <location>
        <begin position="82"/>
        <end position="374"/>
    </location>
</feature>
<feature type="compositionally biased region" description="Low complexity" evidence="1">
    <location>
        <begin position="258"/>
        <end position="270"/>
    </location>
</feature>
<dbReference type="EMBL" id="CAUJNA010000266">
    <property type="protein sequence ID" value="CAJ1374622.1"/>
    <property type="molecule type" value="Genomic_DNA"/>
</dbReference>
<gene>
    <name evidence="2" type="ORF">EVOR1521_LOCUS4129</name>
</gene>
<evidence type="ECO:0000313" key="2">
    <source>
        <dbReference type="EMBL" id="CAJ1374622.1"/>
    </source>
</evidence>
<feature type="compositionally biased region" description="Low complexity" evidence="1">
    <location>
        <begin position="280"/>
        <end position="297"/>
    </location>
</feature>
<reference evidence="2" key="1">
    <citation type="submission" date="2023-08" db="EMBL/GenBank/DDBJ databases">
        <authorList>
            <person name="Chen Y."/>
            <person name="Shah S."/>
            <person name="Dougan E. K."/>
            <person name="Thang M."/>
            <person name="Chan C."/>
        </authorList>
    </citation>
    <scope>NUCLEOTIDE SEQUENCE</scope>
</reference>
<evidence type="ECO:0000256" key="1">
    <source>
        <dbReference type="SAM" id="MobiDB-lite"/>
    </source>
</evidence>
<feature type="compositionally biased region" description="Basic and acidic residues" evidence="1">
    <location>
        <begin position="44"/>
        <end position="58"/>
    </location>
</feature>
<feature type="region of interest" description="Disordered" evidence="1">
    <location>
        <begin position="39"/>
        <end position="60"/>
    </location>
</feature>
<keyword evidence="3" id="KW-1185">Reference proteome</keyword>
<evidence type="ECO:0000313" key="3">
    <source>
        <dbReference type="Proteomes" id="UP001178507"/>
    </source>
</evidence>
<feature type="compositionally biased region" description="Pro residues" evidence="1">
    <location>
        <begin position="321"/>
        <end position="331"/>
    </location>
</feature>
<sequence length="374" mass="39922">MTAPDATAKPTGEEWQIRHEQLIREIRQLQRNVLSVPDFGLTQEKPERDQRGKVEVAKAEGTMLGTWRSQAKELDELREQLQATLEEGSTADQAAPGFSTQSTQSTCATGTSSAASEGPRQGSERALQSGPGPLTPAGSVRGRPGGPVPGPGLRWVRGGSPCQGLPPEQGMQRRDDFRHAQPGSQRPRGFGGSIVSQVAPAPRKQVGAPFDQPRMSVMARIYHKPDGRPEPLEVPSKPCLDRSPFASPSMRSFRAVQPAASSPTALPSSPVTWHRPVMGSSSSSSCFAPARSCSPPRALSPPPRALSPSQARPGYQGTSWAPPPVPMPPQPSQMLPQARSREAMSPKFQRNGHAATFGASPRSPGARKPSKISL</sequence>
<proteinExistence type="predicted"/>
<feature type="compositionally biased region" description="Low complexity" evidence="1">
    <location>
        <begin position="99"/>
        <end position="116"/>
    </location>
</feature>
<dbReference type="AlphaFoldDB" id="A0AA36HST2"/>
<protein>
    <submittedName>
        <fullName evidence="2">Uncharacterized protein</fullName>
    </submittedName>
</protein>
<organism evidence="2 3">
    <name type="scientific">Effrenium voratum</name>
    <dbReference type="NCBI Taxonomy" id="2562239"/>
    <lineage>
        <taxon>Eukaryota</taxon>
        <taxon>Sar</taxon>
        <taxon>Alveolata</taxon>
        <taxon>Dinophyceae</taxon>
        <taxon>Suessiales</taxon>
        <taxon>Symbiodiniaceae</taxon>
        <taxon>Effrenium</taxon>
    </lineage>
</organism>
<dbReference type="Proteomes" id="UP001178507">
    <property type="component" value="Unassembled WGS sequence"/>
</dbReference>
<accession>A0AA36HST2</accession>